<dbReference type="Proteomes" id="UP000429211">
    <property type="component" value="Unassembled WGS sequence"/>
</dbReference>
<dbReference type="GeneID" id="31606271"/>
<feature type="transmembrane region" description="Helical" evidence="6">
    <location>
        <begin position="157"/>
        <end position="176"/>
    </location>
</feature>
<dbReference type="EMBL" id="WDPD01000002">
    <property type="protein sequence ID" value="KAB7461945.1"/>
    <property type="molecule type" value="Genomic_DNA"/>
</dbReference>
<dbReference type="GO" id="GO:0005886">
    <property type="term" value="C:plasma membrane"/>
    <property type="evidence" value="ECO:0007669"/>
    <property type="project" value="UniProtKB-SubCell"/>
</dbReference>
<gene>
    <name evidence="8" type="primary">rhtC</name>
    <name evidence="8" type="ORF">BDLFYP24_01392</name>
    <name evidence="7" type="ORF">GBB04_02865</name>
</gene>
<feature type="transmembrane region" description="Helical" evidence="6">
    <location>
        <begin position="183"/>
        <end position="204"/>
    </location>
</feature>
<keyword evidence="5 6" id="KW-0472">Membrane</keyword>
<keyword evidence="4 6" id="KW-1133">Transmembrane helix</keyword>
<dbReference type="AlphaFoldDB" id="A0A6N2SCC4"/>
<accession>A0A6N2SCC4</accession>
<keyword evidence="2" id="KW-1003">Cell membrane</keyword>
<protein>
    <submittedName>
        <fullName evidence="7">LysE family translocator</fullName>
    </submittedName>
    <submittedName>
        <fullName evidence="8">Threonine efflux protein</fullName>
    </submittedName>
</protein>
<dbReference type="PANTHER" id="PTHR30086:SF20">
    <property type="entry name" value="ARGININE EXPORTER PROTEIN ARGO-RELATED"/>
    <property type="match status" value="1"/>
</dbReference>
<name>A0A6N2SCC4_9BIFI</name>
<evidence type="ECO:0000313" key="8">
    <source>
        <dbReference type="EMBL" id="VYS89861.1"/>
    </source>
</evidence>
<evidence type="ECO:0000256" key="2">
    <source>
        <dbReference type="ARBA" id="ARBA00022475"/>
    </source>
</evidence>
<keyword evidence="3 6" id="KW-0812">Transmembrane</keyword>
<dbReference type="GO" id="GO:0015171">
    <property type="term" value="F:amino acid transmembrane transporter activity"/>
    <property type="evidence" value="ECO:0007669"/>
    <property type="project" value="TreeGrafter"/>
</dbReference>
<reference evidence="7 9" key="1">
    <citation type="journal article" date="2019" name="Nat. Med.">
        <title>A library of human gut bacterial isolates paired with longitudinal multiomics data enables mechanistic microbiome research.</title>
        <authorList>
            <person name="Poyet M."/>
            <person name="Groussin M."/>
            <person name="Gibbons S.M."/>
            <person name="Avila-Pacheco J."/>
            <person name="Jiang X."/>
            <person name="Kearney S.M."/>
            <person name="Perrotta A.R."/>
            <person name="Berdy B."/>
            <person name="Zhao S."/>
            <person name="Lieberman T.D."/>
            <person name="Swanson P.K."/>
            <person name="Smith M."/>
            <person name="Roesemann S."/>
            <person name="Alexander J.E."/>
            <person name="Rich S.A."/>
            <person name="Livny J."/>
            <person name="Vlamakis H."/>
            <person name="Clish C."/>
            <person name="Bullock K."/>
            <person name="Deik A."/>
            <person name="Scott J."/>
            <person name="Pierce K.A."/>
            <person name="Xavier R.J."/>
            <person name="Alm E.J."/>
        </authorList>
    </citation>
    <scope>NUCLEOTIDE SEQUENCE [LARGE SCALE GENOMIC DNA]</scope>
    <source>
        <strain evidence="7 9">BIOML-A2</strain>
    </source>
</reference>
<evidence type="ECO:0000313" key="9">
    <source>
        <dbReference type="Proteomes" id="UP000429211"/>
    </source>
</evidence>
<feature type="transmembrane region" description="Helical" evidence="6">
    <location>
        <begin position="216"/>
        <end position="237"/>
    </location>
</feature>
<dbReference type="PANTHER" id="PTHR30086">
    <property type="entry name" value="ARGININE EXPORTER PROTEIN ARGO"/>
    <property type="match status" value="1"/>
</dbReference>
<comment type="subcellular location">
    <subcellularLocation>
        <location evidence="1">Cell membrane</location>
        <topology evidence="1">Multi-pass membrane protein</topology>
    </subcellularLocation>
</comment>
<dbReference type="InterPro" id="IPR001123">
    <property type="entry name" value="LeuE-type"/>
</dbReference>
<reference evidence="8" key="2">
    <citation type="submission" date="2019-11" db="EMBL/GenBank/DDBJ databases">
        <authorList>
            <person name="Feng L."/>
        </authorList>
    </citation>
    <scope>NUCLEOTIDE SEQUENCE</scope>
    <source>
        <strain evidence="8">BdentiumLFYP24</strain>
    </source>
</reference>
<evidence type="ECO:0000256" key="6">
    <source>
        <dbReference type="SAM" id="Phobius"/>
    </source>
</evidence>
<dbReference type="OMA" id="CHTEYIM"/>
<evidence type="ECO:0000256" key="1">
    <source>
        <dbReference type="ARBA" id="ARBA00004651"/>
    </source>
</evidence>
<dbReference type="RefSeq" id="WP_003840274.1">
    <property type="nucleotide sequence ID" value="NZ_CABKPB010000001.1"/>
</dbReference>
<dbReference type="Pfam" id="PF01810">
    <property type="entry name" value="LysE"/>
    <property type="match status" value="1"/>
</dbReference>
<evidence type="ECO:0000256" key="5">
    <source>
        <dbReference type="ARBA" id="ARBA00023136"/>
    </source>
</evidence>
<evidence type="ECO:0000256" key="4">
    <source>
        <dbReference type="ARBA" id="ARBA00022989"/>
    </source>
</evidence>
<proteinExistence type="predicted"/>
<evidence type="ECO:0000313" key="7">
    <source>
        <dbReference type="EMBL" id="KAB7461945.1"/>
    </source>
</evidence>
<evidence type="ECO:0000256" key="3">
    <source>
        <dbReference type="ARBA" id="ARBA00022692"/>
    </source>
</evidence>
<organism evidence="8">
    <name type="scientific">Bifidobacterium dentium</name>
    <dbReference type="NCBI Taxonomy" id="1689"/>
    <lineage>
        <taxon>Bacteria</taxon>
        <taxon>Bacillati</taxon>
        <taxon>Actinomycetota</taxon>
        <taxon>Actinomycetes</taxon>
        <taxon>Bifidobacteriales</taxon>
        <taxon>Bifidobacteriaceae</taxon>
        <taxon>Bifidobacterium</taxon>
    </lineage>
</organism>
<dbReference type="EMBL" id="CACRSP010000003">
    <property type="protein sequence ID" value="VYS89861.1"/>
    <property type="molecule type" value="Genomic_DNA"/>
</dbReference>
<feature type="transmembrane region" description="Helical" evidence="6">
    <location>
        <begin position="42"/>
        <end position="64"/>
    </location>
</feature>
<sequence length="242" mass="25571">MTYMQALLGFAVLAGAMAMVPGLDMVMTMNEAIHYGRRNGIMAGFGIQCGVLVWAVAASLGLAALISAFPLAYDIIRVIGGMYLFYLAWSMSGMSDWAKRKLGIATKQTEMQPREAADDSTASTESVARSMIAPTSRPSLFSSWWRGFLTDFFNPKIGVFYIAVIPQFLVSGVGNLQMGLSLGLIHAIEGGVILTVVACAAATFSAKLTSSRGKSILSIVTGGVMALLGGATILDVVRSHTA</sequence>
<feature type="transmembrane region" description="Helical" evidence="6">
    <location>
        <begin position="71"/>
        <end position="89"/>
    </location>
</feature>